<keyword evidence="2" id="KW-1185">Reference proteome</keyword>
<organism evidence="1 2">
    <name type="scientific">Sporosarcina koreensis</name>
    <dbReference type="NCBI Taxonomy" id="334735"/>
    <lineage>
        <taxon>Bacteria</taxon>
        <taxon>Bacillati</taxon>
        <taxon>Bacillota</taxon>
        <taxon>Bacilli</taxon>
        <taxon>Bacillales</taxon>
        <taxon>Caryophanaceae</taxon>
        <taxon>Sporosarcina</taxon>
    </lineage>
</organism>
<sequence length="221" mass="25877">MLGNKGLKTFIVFEKLDTQIGQLELFRKDKTVQINKIQDLNLDYIDEYEILKEYEREILSETLTEYGDTEYEYKIVNKVARVAVWEFNNTPYIIVFSRGISNLMVKNLIEESFGYKLKRLDFNKVFFNEIIELNDSKVVQTTFKSLNIDQEFSIEGLINESSNFTSENVITELEVILHSLNIKFRVSRLGRVALYGEPDIKTIAIFVERLVNILTYIRKGD</sequence>
<protein>
    <submittedName>
        <fullName evidence="1">Uncharacterized protein</fullName>
    </submittedName>
</protein>
<dbReference type="Proteomes" id="UP001596071">
    <property type="component" value="Unassembled WGS sequence"/>
</dbReference>
<dbReference type="RefSeq" id="WP_381443473.1">
    <property type="nucleotide sequence ID" value="NZ_JBHSNP010000011.1"/>
</dbReference>
<accession>A0ABW0TVV5</accession>
<reference evidence="2" key="1">
    <citation type="journal article" date="2019" name="Int. J. Syst. Evol. Microbiol.">
        <title>The Global Catalogue of Microorganisms (GCM) 10K type strain sequencing project: providing services to taxonomists for standard genome sequencing and annotation.</title>
        <authorList>
            <consortium name="The Broad Institute Genomics Platform"/>
            <consortium name="The Broad Institute Genome Sequencing Center for Infectious Disease"/>
            <person name="Wu L."/>
            <person name="Ma J."/>
        </authorList>
    </citation>
    <scope>NUCLEOTIDE SEQUENCE [LARGE SCALE GENOMIC DNA]</scope>
    <source>
        <strain evidence="2">KACC 11299</strain>
    </source>
</reference>
<proteinExistence type="predicted"/>
<evidence type="ECO:0000313" key="1">
    <source>
        <dbReference type="EMBL" id="MFC5603164.1"/>
    </source>
</evidence>
<gene>
    <name evidence="1" type="ORF">ACFPTP_07995</name>
</gene>
<evidence type="ECO:0000313" key="2">
    <source>
        <dbReference type="Proteomes" id="UP001596071"/>
    </source>
</evidence>
<name>A0ABW0TVV5_9BACL</name>
<dbReference type="EMBL" id="JBHSNP010000011">
    <property type="protein sequence ID" value="MFC5603164.1"/>
    <property type="molecule type" value="Genomic_DNA"/>
</dbReference>
<comment type="caution">
    <text evidence="1">The sequence shown here is derived from an EMBL/GenBank/DDBJ whole genome shotgun (WGS) entry which is preliminary data.</text>
</comment>